<sequence length="565" mass="64622">MKKVSIQLSGILLLSFVVVLMNCSKKKVENFTEPKKIFFVDQKDSIEVLQTEEPLAEKIGTISDIDSVEIIASVAIEKKDMVYKTYQFKCPSSIKHKCKTEFGYIREFDLASSDYFNSTSSYSETLKKRLIVSESEYLESNDLKKLILDPKSIHNIVVLYHYNIFQFLMNSLVTQPDDRLLKTEEVYQIIQLLKNSTRDDQYITSLKKKYPFLKEVNEEGVINSVVTNNDFEEKLTETRNELLNSYIAGFPLRASTFKGLVGQFNKLKNYPYLSEKVFEYLSKEGVYSVSGFEAQYLVNADSGISAINKLKKIDPNLDQSKVVALFGVLNDAGTNFQLKLQILDVNGNVTKEDTYSLVSISAEESGNSLGFKVKTDKQDFIISPLETTPNLLIAGEGFKEYLKTIPNDYKDIIKNNNYEKAKMLIALKFGEGGFDEKLGKMVYILSASKRYWIMLDLFRFNSSVKRTTDYSGTLETSFSVNDNRCFSITKWRQPKGELFITGTDRSCYDEYEGELTPIEDICFFEGSSKFFQFEFSPSELRSDKPSVDFKYEDSGVCQVIQEIMN</sequence>
<organism evidence="1 2">
    <name type="scientific">Leptospira paudalimensis</name>
    <dbReference type="NCBI Taxonomy" id="2950024"/>
    <lineage>
        <taxon>Bacteria</taxon>
        <taxon>Pseudomonadati</taxon>
        <taxon>Spirochaetota</taxon>
        <taxon>Spirochaetia</taxon>
        <taxon>Leptospirales</taxon>
        <taxon>Leptospiraceae</taxon>
        <taxon>Leptospira</taxon>
    </lineage>
</organism>
<evidence type="ECO:0000313" key="1">
    <source>
        <dbReference type="EMBL" id="MCW7505395.1"/>
    </source>
</evidence>
<evidence type="ECO:0000313" key="2">
    <source>
        <dbReference type="Proteomes" id="UP001208794"/>
    </source>
</evidence>
<dbReference type="Proteomes" id="UP001208794">
    <property type="component" value="Unassembled WGS sequence"/>
</dbReference>
<keyword evidence="2" id="KW-1185">Reference proteome</keyword>
<proteinExistence type="predicted"/>
<accession>A0ABT3MAI2</accession>
<reference evidence="1 2" key="1">
    <citation type="submission" date="2022-06" db="EMBL/GenBank/DDBJ databases">
        <title>Leptospira isolates from biofilms formed at urban environments.</title>
        <authorList>
            <person name="Ribeiro P.S."/>
            <person name="Sousa T."/>
            <person name="Carvalho N."/>
            <person name="Aburjaile F."/>
            <person name="Neves F."/>
            <person name="Oliveira D."/>
            <person name="Blanco L."/>
            <person name="Lima J."/>
            <person name="Costa F."/>
            <person name="Brenig B."/>
            <person name="Soares S."/>
            <person name="Ramos R."/>
            <person name="Goes-Neto A."/>
            <person name="Matiuzzi M."/>
            <person name="Azevedo V."/>
            <person name="Ristow P."/>
        </authorList>
    </citation>
    <scope>NUCLEOTIDE SEQUENCE [LARGE SCALE GENOMIC DNA]</scope>
    <source>
        <strain evidence="1 2">VSF14</strain>
    </source>
</reference>
<protein>
    <recommendedName>
        <fullName evidence="3">Lipoprotein</fullName>
    </recommendedName>
</protein>
<comment type="caution">
    <text evidence="1">The sequence shown here is derived from an EMBL/GenBank/DDBJ whole genome shotgun (WGS) entry which is preliminary data.</text>
</comment>
<gene>
    <name evidence="1" type="ORF">ND855_14785</name>
</gene>
<name>A0ABT3MAI2_9LEPT</name>
<dbReference type="EMBL" id="JAMQPR010000001">
    <property type="protein sequence ID" value="MCW7505395.1"/>
    <property type="molecule type" value="Genomic_DNA"/>
</dbReference>
<dbReference type="RefSeq" id="WP_265358975.1">
    <property type="nucleotide sequence ID" value="NZ_JAMQPR010000001.1"/>
</dbReference>
<evidence type="ECO:0008006" key="3">
    <source>
        <dbReference type="Google" id="ProtNLM"/>
    </source>
</evidence>